<dbReference type="HOGENOM" id="CLU_121934_0_0_11"/>
<keyword evidence="6" id="KW-1133">Transmembrane helix</keyword>
<dbReference type="NCBIfam" id="TIGR01167">
    <property type="entry name" value="LPXTG_anchor"/>
    <property type="match status" value="1"/>
</dbReference>
<feature type="compositionally biased region" description="Acidic residues" evidence="5">
    <location>
        <begin position="113"/>
        <end position="122"/>
    </location>
</feature>
<accession>Q1AT18</accession>
<protein>
    <submittedName>
        <fullName evidence="9">Surface protein from Gram-positive cocci, anchor region</fullName>
    </submittedName>
</protein>
<evidence type="ECO:0000313" key="10">
    <source>
        <dbReference type="Proteomes" id="UP000006637"/>
    </source>
</evidence>
<evidence type="ECO:0000259" key="8">
    <source>
        <dbReference type="PROSITE" id="PS50847"/>
    </source>
</evidence>
<evidence type="ECO:0000256" key="1">
    <source>
        <dbReference type="ARBA" id="ARBA00022512"/>
    </source>
</evidence>
<organism evidence="9 10">
    <name type="scientific">Rubrobacter xylanophilus (strain DSM 9941 / JCM 11954 / NBRC 16129 / PRD-1)</name>
    <dbReference type="NCBI Taxonomy" id="266117"/>
    <lineage>
        <taxon>Bacteria</taxon>
        <taxon>Bacillati</taxon>
        <taxon>Actinomycetota</taxon>
        <taxon>Rubrobacteria</taxon>
        <taxon>Rubrobacterales</taxon>
        <taxon>Rubrobacteraceae</taxon>
        <taxon>Rubrobacter</taxon>
    </lineage>
</organism>
<reference evidence="9 10" key="1">
    <citation type="submission" date="2006-06" db="EMBL/GenBank/DDBJ databases">
        <title>Complete sequence of Rubrobacter xylanophilus DSM 9941.</title>
        <authorList>
            <consortium name="US DOE Joint Genome Institute"/>
            <person name="Copeland A."/>
            <person name="Lucas S."/>
            <person name="Lapidus A."/>
            <person name="Barry K."/>
            <person name="Detter J.C."/>
            <person name="Glavina del Rio T."/>
            <person name="Hammon N."/>
            <person name="Israni S."/>
            <person name="Dalin E."/>
            <person name="Tice H."/>
            <person name="Pitluck S."/>
            <person name="Munk A.C."/>
            <person name="Brettin T."/>
            <person name="Bruce D."/>
            <person name="Han C."/>
            <person name="Tapia R."/>
            <person name="Gilna P."/>
            <person name="Schmutz J."/>
            <person name="Larimer F."/>
            <person name="Land M."/>
            <person name="Hauser L."/>
            <person name="Kyrpides N."/>
            <person name="Lykidis A."/>
            <person name="da Costa M.S."/>
            <person name="Rainey F.A."/>
            <person name="Empadinhas N."/>
            <person name="Jolivet E."/>
            <person name="Battista J.R."/>
            <person name="Richardson P."/>
        </authorList>
    </citation>
    <scope>NUCLEOTIDE SEQUENCE [LARGE SCALE GENOMIC DNA]</scope>
    <source>
        <strain evidence="10">DSM 9941 / NBRC 16129 / PRD-1</strain>
    </source>
</reference>
<dbReference type="STRING" id="266117.Rxyl_2543"/>
<sequence>MARRAVRLLVFAALFVLLLAWPAGAQEDGGGATATAGDVQIQYQDCDQIVAAAAEQLNAGDAGAVAGDAGGAAASEIAQELGVSVAAVQSCLQAAGGIGGPGQPGGDGTGETPQEEDGDGDQGETGTAPTDGGGGQSVEEMKSQVLADTIPSKVLPVTGGAHPGALLAGALLAGAGLLLLARRR</sequence>
<dbReference type="EMBL" id="CP000386">
    <property type="protein sequence ID" value="ABG05460.1"/>
    <property type="molecule type" value="Genomic_DNA"/>
</dbReference>
<dbReference type="OrthoDB" id="10005373at2"/>
<keyword evidence="2" id="KW-0964">Secreted</keyword>
<dbReference type="RefSeq" id="WP_011565469.1">
    <property type="nucleotide sequence ID" value="NC_008148.1"/>
</dbReference>
<keyword evidence="10" id="KW-1185">Reference proteome</keyword>
<feature type="signal peptide" evidence="7">
    <location>
        <begin position="1"/>
        <end position="25"/>
    </location>
</feature>
<keyword evidence="6" id="KW-0472">Membrane</keyword>
<dbReference type="AlphaFoldDB" id="Q1AT18"/>
<evidence type="ECO:0000256" key="4">
    <source>
        <dbReference type="ARBA" id="ARBA00023088"/>
    </source>
</evidence>
<keyword evidence="1" id="KW-0134">Cell wall</keyword>
<proteinExistence type="predicted"/>
<feature type="compositionally biased region" description="Gly residues" evidence="5">
    <location>
        <begin position="97"/>
        <end position="109"/>
    </location>
</feature>
<evidence type="ECO:0000256" key="6">
    <source>
        <dbReference type="SAM" id="Phobius"/>
    </source>
</evidence>
<evidence type="ECO:0000256" key="3">
    <source>
        <dbReference type="ARBA" id="ARBA00022729"/>
    </source>
</evidence>
<keyword evidence="6" id="KW-0812">Transmembrane</keyword>
<keyword evidence="4" id="KW-0572">Peptidoglycan-anchor</keyword>
<name>Q1AT18_RUBXD</name>
<feature type="domain" description="Gram-positive cocci surface proteins LPxTG" evidence="8">
    <location>
        <begin position="155"/>
        <end position="184"/>
    </location>
</feature>
<dbReference type="PROSITE" id="PS50847">
    <property type="entry name" value="GRAM_POS_ANCHORING"/>
    <property type="match status" value="1"/>
</dbReference>
<feature type="region of interest" description="Disordered" evidence="5">
    <location>
        <begin position="97"/>
        <end position="145"/>
    </location>
</feature>
<evidence type="ECO:0000256" key="2">
    <source>
        <dbReference type="ARBA" id="ARBA00022525"/>
    </source>
</evidence>
<dbReference type="InterPro" id="IPR019931">
    <property type="entry name" value="LPXTG_anchor"/>
</dbReference>
<gene>
    <name evidence="9" type="ordered locus">Rxyl_2543</name>
</gene>
<keyword evidence="3 7" id="KW-0732">Signal</keyword>
<evidence type="ECO:0000313" key="9">
    <source>
        <dbReference type="EMBL" id="ABG05460.1"/>
    </source>
</evidence>
<evidence type="ECO:0000256" key="5">
    <source>
        <dbReference type="SAM" id="MobiDB-lite"/>
    </source>
</evidence>
<dbReference type="KEGG" id="rxy:Rxyl_2543"/>
<feature type="transmembrane region" description="Helical" evidence="6">
    <location>
        <begin position="161"/>
        <end position="181"/>
    </location>
</feature>
<dbReference type="Proteomes" id="UP000006637">
    <property type="component" value="Chromosome"/>
</dbReference>
<feature type="chain" id="PRO_5004187535" evidence="7">
    <location>
        <begin position="26"/>
        <end position="184"/>
    </location>
</feature>
<evidence type="ECO:0000256" key="7">
    <source>
        <dbReference type="SAM" id="SignalP"/>
    </source>
</evidence>